<reference evidence="3" key="1">
    <citation type="submission" date="2016-10" db="EMBL/GenBank/DDBJ databases">
        <authorList>
            <person name="Varghese N."/>
            <person name="Submissions S."/>
        </authorList>
    </citation>
    <scope>NUCLEOTIDE SEQUENCE [LARGE SCALE GENOMIC DNA]</scope>
    <source>
        <strain evidence="3">N6PO6</strain>
    </source>
</reference>
<keyword evidence="3" id="KW-1185">Reference proteome</keyword>
<organism evidence="2 3">
    <name type="scientific">Izhakiella capsodis</name>
    <dbReference type="NCBI Taxonomy" id="1367852"/>
    <lineage>
        <taxon>Bacteria</taxon>
        <taxon>Pseudomonadati</taxon>
        <taxon>Pseudomonadota</taxon>
        <taxon>Gammaproteobacteria</taxon>
        <taxon>Enterobacterales</taxon>
        <taxon>Erwiniaceae</taxon>
        <taxon>Izhakiella</taxon>
    </lineage>
</organism>
<sequence>MIFVLKKTIGGLLLPLPLLLIVMGIGLFLL</sequence>
<dbReference type="EMBL" id="FOVC01000001">
    <property type="protein sequence ID" value="SFM90302.1"/>
    <property type="molecule type" value="Genomic_DNA"/>
</dbReference>
<gene>
    <name evidence="2" type="ORF">SAMN05216516_101216</name>
</gene>
<keyword evidence="1" id="KW-0812">Transmembrane</keyword>
<evidence type="ECO:0000313" key="2">
    <source>
        <dbReference type="EMBL" id="SFM90302.1"/>
    </source>
</evidence>
<keyword evidence="1" id="KW-1133">Transmembrane helix</keyword>
<accession>A0A1I4UMU0</accession>
<proteinExistence type="predicted"/>
<feature type="transmembrane region" description="Helical" evidence="1">
    <location>
        <begin position="12"/>
        <end position="29"/>
    </location>
</feature>
<dbReference type="AlphaFoldDB" id="A0A1I4UMU0"/>
<dbReference type="STRING" id="1367852.SAMN05216516_101216"/>
<evidence type="ECO:0000256" key="1">
    <source>
        <dbReference type="SAM" id="Phobius"/>
    </source>
</evidence>
<keyword evidence="1" id="KW-0472">Membrane</keyword>
<name>A0A1I4UMU0_9GAMM</name>
<dbReference type="Proteomes" id="UP000242222">
    <property type="component" value="Unassembled WGS sequence"/>
</dbReference>
<evidence type="ECO:0000313" key="3">
    <source>
        <dbReference type="Proteomes" id="UP000242222"/>
    </source>
</evidence>
<protein>
    <submittedName>
        <fullName evidence="2">Uncharacterized protein</fullName>
    </submittedName>
</protein>